<feature type="short sequence motif" description="DGA/G" evidence="4">
    <location>
        <begin position="161"/>
        <end position="163"/>
    </location>
</feature>
<feature type="active site" description="Proton acceptor" evidence="4">
    <location>
        <position position="161"/>
    </location>
</feature>
<dbReference type="InterPro" id="IPR045943">
    <property type="entry name" value="DUF6363"/>
</dbReference>
<dbReference type="InterPro" id="IPR037483">
    <property type="entry name" value="YjjU-like"/>
</dbReference>
<dbReference type="OrthoDB" id="9802424at2"/>
<dbReference type="GO" id="GO:0006508">
    <property type="term" value="P:proteolysis"/>
    <property type="evidence" value="ECO:0007669"/>
    <property type="project" value="UniProtKB-KW"/>
</dbReference>
<keyword evidence="3 4" id="KW-0443">Lipid metabolism</keyword>
<comment type="caution">
    <text evidence="6">The sequence shown here is derived from an EMBL/GenBank/DDBJ whole genome shotgun (WGS) entry which is preliminary data.</text>
</comment>
<evidence type="ECO:0000256" key="4">
    <source>
        <dbReference type="PROSITE-ProRule" id="PRU01161"/>
    </source>
</evidence>
<evidence type="ECO:0000313" key="7">
    <source>
        <dbReference type="Proteomes" id="UP000257317"/>
    </source>
</evidence>
<dbReference type="SUPFAM" id="SSF52151">
    <property type="entry name" value="FabD/lysophospholipase-like"/>
    <property type="match status" value="1"/>
</dbReference>
<dbReference type="InterPro" id="IPR016035">
    <property type="entry name" value="Acyl_Trfase/lysoPLipase"/>
</dbReference>
<dbReference type="RefSeq" id="WP_117118618.1">
    <property type="nucleotide sequence ID" value="NZ_BFBY01000010.1"/>
</dbReference>
<dbReference type="GO" id="GO:0016042">
    <property type="term" value="P:lipid catabolic process"/>
    <property type="evidence" value="ECO:0007669"/>
    <property type="project" value="UniProtKB-UniRule"/>
</dbReference>
<reference evidence="7" key="1">
    <citation type="submission" date="2018-03" db="EMBL/GenBank/DDBJ databases">
        <title>New taxa in the Lactobacillus gasseri group.</title>
        <authorList>
            <person name="Tanizawa Y."/>
            <person name="Tohno M."/>
            <person name="Endo A."/>
            <person name="Arita M."/>
        </authorList>
    </citation>
    <scope>NUCLEOTIDE SEQUENCE [LARGE SCALE GENOMIC DNA]</scope>
    <source>
        <strain evidence="7">DSM 24759</strain>
    </source>
</reference>
<keyword evidence="1 4" id="KW-0378">Hydrolase</keyword>
<keyword evidence="6" id="KW-0645">Protease</keyword>
<dbReference type="Pfam" id="PF01734">
    <property type="entry name" value="Patatin"/>
    <property type="match status" value="1"/>
</dbReference>
<evidence type="ECO:0000259" key="5">
    <source>
        <dbReference type="PROSITE" id="PS51635"/>
    </source>
</evidence>
<evidence type="ECO:0000256" key="1">
    <source>
        <dbReference type="ARBA" id="ARBA00022801"/>
    </source>
</evidence>
<keyword evidence="2 4" id="KW-0442">Lipid degradation</keyword>
<evidence type="ECO:0000256" key="2">
    <source>
        <dbReference type="ARBA" id="ARBA00022963"/>
    </source>
</evidence>
<accession>A0A2Z6T9L1</accession>
<organism evidence="6 7">
    <name type="scientific">Lactobacillus rodentium</name>
    <dbReference type="NCBI Taxonomy" id="947835"/>
    <lineage>
        <taxon>Bacteria</taxon>
        <taxon>Bacillati</taxon>
        <taxon>Bacillota</taxon>
        <taxon>Bacilli</taxon>
        <taxon>Lactobacillales</taxon>
        <taxon>Lactobacillaceae</taxon>
        <taxon>Lactobacillus</taxon>
    </lineage>
</organism>
<evidence type="ECO:0000313" key="6">
    <source>
        <dbReference type="EMBL" id="GBG05288.1"/>
    </source>
</evidence>
<feature type="active site" description="Nucleophile" evidence="4">
    <location>
        <position position="40"/>
    </location>
</feature>
<dbReference type="AlphaFoldDB" id="A0A2Z6T9L1"/>
<dbReference type="Pfam" id="PF19890">
    <property type="entry name" value="DUF6363"/>
    <property type="match status" value="1"/>
</dbReference>
<feature type="domain" description="PNPLA" evidence="5">
    <location>
        <begin position="7"/>
        <end position="174"/>
    </location>
</feature>
<proteinExistence type="predicted"/>
<dbReference type="PANTHER" id="PTHR14226:SF25">
    <property type="entry name" value="PHOSPHOESTERASE"/>
    <property type="match status" value="1"/>
</dbReference>
<feature type="short sequence motif" description="GXSXG" evidence="4">
    <location>
        <begin position="38"/>
        <end position="42"/>
    </location>
</feature>
<name>A0A2Z6T9L1_9LACO</name>
<protein>
    <submittedName>
        <fullName evidence="6">Serine protease</fullName>
    </submittedName>
</protein>
<dbReference type="EMBL" id="BFBY01000010">
    <property type="protein sequence ID" value="GBG05288.1"/>
    <property type="molecule type" value="Genomic_DNA"/>
</dbReference>
<dbReference type="PANTHER" id="PTHR14226">
    <property type="entry name" value="NEUROPATHY TARGET ESTERASE/SWISS CHEESE D.MELANOGASTER"/>
    <property type="match status" value="1"/>
</dbReference>
<comment type="caution">
    <text evidence="4">Lacks conserved residue(s) required for the propagation of feature annotation.</text>
</comment>
<dbReference type="GO" id="GO:0008233">
    <property type="term" value="F:peptidase activity"/>
    <property type="evidence" value="ECO:0007669"/>
    <property type="project" value="UniProtKB-KW"/>
</dbReference>
<gene>
    <name evidence="6" type="ORF">LrDSM24759_12020</name>
</gene>
<keyword evidence="7" id="KW-1185">Reference proteome</keyword>
<dbReference type="CDD" id="cd07208">
    <property type="entry name" value="Pat_hypo_Ecoli_yjju_like"/>
    <property type="match status" value="1"/>
</dbReference>
<evidence type="ECO:0000256" key="3">
    <source>
        <dbReference type="ARBA" id="ARBA00023098"/>
    </source>
</evidence>
<dbReference type="InterPro" id="IPR050301">
    <property type="entry name" value="NTE"/>
</dbReference>
<dbReference type="Gene3D" id="3.40.1090.10">
    <property type="entry name" value="Cytosolic phospholipase A2 catalytic domain"/>
    <property type="match status" value="2"/>
</dbReference>
<dbReference type="PROSITE" id="PS51635">
    <property type="entry name" value="PNPLA"/>
    <property type="match status" value="1"/>
</dbReference>
<dbReference type="InterPro" id="IPR002641">
    <property type="entry name" value="PNPLA_dom"/>
</dbReference>
<sequence>MKEKTSLVLEGGAIRDIFTTGVLDVFLANNITFDQAVGVSAGAAFGVNYKSHQPQRALRYNKRFAKNNHYASLKSWRKTGNLYNVEMCYHIIPDLLDYFDYDAFARDPMDFWVCATDIETGKAVFHRLISGRGEDMDWIRASASIPVFATPVEIDGHFYWDGGVSDSIPIDFFPKLGPTKQVIITTQPRNYRKIPGKHRLLYSRIFKDYPAVKERVLNRAQDYNQTLEKMTQLENDGEILVIAPPAPLKVKTFKNSPQAIQNIYNIGVKTAYNNLQKIRHFLN</sequence>
<dbReference type="Proteomes" id="UP000257317">
    <property type="component" value="Unassembled WGS sequence"/>
</dbReference>